<dbReference type="EMBL" id="VOMB01000006">
    <property type="protein sequence ID" value="MBU9763127.1"/>
    <property type="molecule type" value="Genomic_DNA"/>
</dbReference>
<protein>
    <submittedName>
        <fullName evidence="3">Cytochrome P450</fullName>
    </submittedName>
</protein>
<dbReference type="PROSITE" id="PS00086">
    <property type="entry name" value="CYTOCHROME_P450"/>
    <property type="match status" value="1"/>
</dbReference>
<keyword evidence="2" id="KW-0503">Monooxygenase</keyword>
<dbReference type="CDD" id="cd11033">
    <property type="entry name" value="CYP142-like"/>
    <property type="match status" value="1"/>
</dbReference>
<dbReference type="Pfam" id="PF00067">
    <property type="entry name" value="p450"/>
    <property type="match status" value="1"/>
</dbReference>
<evidence type="ECO:0000256" key="1">
    <source>
        <dbReference type="ARBA" id="ARBA00010617"/>
    </source>
</evidence>
<keyword evidence="2" id="KW-0408">Iron</keyword>
<comment type="similarity">
    <text evidence="1 2">Belongs to the cytochrome P450 family.</text>
</comment>
<comment type="caution">
    <text evidence="3">The sequence shown here is derived from an EMBL/GenBank/DDBJ whole genome shotgun (WGS) entry which is preliminary data.</text>
</comment>
<dbReference type="Proteomes" id="UP000812982">
    <property type="component" value="Unassembled WGS sequence"/>
</dbReference>
<proteinExistence type="inferred from homology"/>
<dbReference type="PANTHER" id="PTHR46696">
    <property type="entry name" value="P450, PUTATIVE (EUROFUNG)-RELATED"/>
    <property type="match status" value="1"/>
</dbReference>
<dbReference type="InterPro" id="IPR017972">
    <property type="entry name" value="Cyt_P450_CS"/>
</dbReference>
<name>A0ABS6KHS3_9MYCO</name>
<keyword evidence="2" id="KW-0560">Oxidoreductase</keyword>
<gene>
    <name evidence="3" type="ORF">FR943_04615</name>
</gene>
<organism evidence="3 4">
    <name type="scientific">[Mycobacterium] fortunisiensis</name>
    <dbReference type="NCBI Taxonomy" id="2600579"/>
    <lineage>
        <taxon>Bacteria</taxon>
        <taxon>Bacillati</taxon>
        <taxon>Actinomycetota</taxon>
        <taxon>Actinomycetes</taxon>
        <taxon>Mycobacteriales</taxon>
        <taxon>Mycobacteriaceae</taxon>
        <taxon>Mycolicibacterium</taxon>
    </lineage>
</organism>
<evidence type="ECO:0000313" key="4">
    <source>
        <dbReference type="Proteomes" id="UP000812982"/>
    </source>
</evidence>
<accession>A0ABS6KHS3</accession>
<dbReference type="RefSeq" id="WP_217155168.1">
    <property type="nucleotide sequence ID" value="NZ_VOMB01000006.1"/>
</dbReference>
<reference evidence="3 4" key="1">
    <citation type="journal article" date="2021" name="Sci. Rep.">
        <title>Phenotypic and genomic hallmarks of a novel, potentially pathogenic rapidly growing Mycobacterium species related to the Mycobacterium fortuitum complex.</title>
        <authorList>
            <person name="Gharbi R."/>
            <person name="Khanna V."/>
            <person name="Frigui W."/>
            <person name="Mhenni B."/>
            <person name="Brosch R."/>
            <person name="Mardassi H."/>
        </authorList>
    </citation>
    <scope>NUCLEOTIDE SEQUENCE [LARGE SCALE GENOMIC DNA]</scope>
    <source>
        <strain evidence="3 4">TNTM28</strain>
    </source>
</reference>
<evidence type="ECO:0000313" key="3">
    <source>
        <dbReference type="EMBL" id="MBU9763127.1"/>
    </source>
</evidence>
<dbReference type="PANTHER" id="PTHR46696:SF4">
    <property type="entry name" value="BIOTIN BIOSYNTHESIS CYTOCHROME P450"/>
    <property type="match status" value="1"/>
</dbReference>
<keyword evidence="4" id="KW-1185">Reference proteome</keyword>
<keyword evidence="2" id="KW-0349">Heme</keyword>
<dbReference type="InterPro" id="IPR001128">
    <property type="entry name" value="Cyt_P450"/>
</dbReference>
<sequence length="411" mass="45810">MTQVLLKPDVDLTNGTFYADGGAREAYRWMRANEPVFRDRNGLAAATTYAAVIDAERNPELFSSTGGIRPDQPGMPYMIDMDDPAHVLRRKLVNSGFTRKRVMDKVPSIVTLCDTLIDAVCEKGECDFVRDIAAPLPMAVIGDMLGVLPTERDMLLKWSDDLVCGLSSHLDETAITKLMDTFAAYTAFTMEVIAKRRADPTEDLFSVLVNAEVEGQRMSDDEIVMETLLILIGGDETTRHTLSGGTEQLLRHRAQWDRLVADERLREDHEGRQEALPGAIEEMLRWTSPVKNMCRTLTADTAFHGTELKAGEKIMLMFESANFDEAVFDNPDDFDIGRNPNSHMAFGFGTHFCLGNQLARLELRLMIERLLARLPDLRLADDNQLPLRPANFVSGLESMPVVFTPTAPVGA</sequence>
<keyword evidence="2" id="KW-0479">Metal-binding</keyword>
<evidence type="ECO:0000256" key="2">
    <source>
        <dbReference type="RuleBase" id="RU000461"/>
    </source>
</evidence>